<dbReference type="RefSeq" id="WP_308358434.1">
    <property type="nucleotide sequence ID" value="NZ_CP129970.2"/>
</dbReference>
<dbReference type="Pfam" id="PF18925">
    <property type="entry name" value="DUF5675"/>
    <property type="match status" value="1"/>
</dbReference>
<dbReference type="Proteomes" id="UP001244443">
    <property type="component" value="Chromosome"/>
</dbReference>
<keyword evidence="5" id="KW-1185">Reference proteome</keyword>
<feature type="region of interest" description="Disordered" evidence="1">
    <location>
        <begin position="160"/>
        <end position="179"/>
    </location>
</feature>
<keyword evidence="2" id="KW-1133">Transmembrane helix</keyword>
<sequence>MSCVPEGKYLIEKRITHERGFHLILRDVPERSWILIHPANDALKELQGCIAPVMKLSDIGKGIHSQKAMDKLLEAFEEVQKENELVYLTIKKQSNMNIIKQAQQPTPKFFKKLRTAGLILAAIGGAILSAPISLSAGVITAAGYLTVGASVLSAVSQVAVEQEENPPQEEMNHNSHASP</sequence>
<feature type="domain" description="DUF5675" evidence="3">
    <location>
        <begin position="2"/>
        <end position="77"/>
    </location>
</feature>
<proteinExistence type="predicted"/>
<evidence type="ECO:0000313" key="5">
    <source>
        <dbReference type="Proteomes" id="UP001244443"/>
    </source>
</evidence>
<evidence type="ECO:0000259" key="3">
    <source>
        <dbReference type="Pfam" id="PF18925"/>
    </source>
</evidence>
<name>A0AA51R9Y7_9BACT</name>
<evidence type="ECO:0000313" key="4">
    <source>
        <dbReference type="EMBL" id="WMN08076.1"/>
    </source>
</evidence>
<dbReference type="AlphaFoldDB" id="A0AA51R9Y7"/>
<dbReference type="EMBL" id="CP129970">
    <property type="protein sequence ID" value="WMN08076.1"/>
    <property type="molecule type" value="Genomic_DNA"/>
</dbReference>
<organism evidence="4 5">
    <name type="scientific">Marivirga arenosa</name>
    <dbReference type="NCBI Taxonomy" id="3059076"/>
    <lineage>
        <taxon>Bacteria</taxon>
        <taxon>Pseudomonadati</taxon>
        <taxon>Bacteroidota</taxon>
        <taxon>Cytophagia</taxon>
        <taxon>Cytophagales</taxon>
        <taxon>Marivirgaceae</taxon>
        <taxon>Marivirga</taxon>
    </lineage>
</organism>
<reference evidence="4" key="1">
    <citation type="submission" date="2023-08" db="EMBL/GenBank/DDBJ databases">
        <title>Comparative genomics and taxonomic characterization of three novel marine species of genus Marivirga.</title>
        <authorList>
            <person name="Muhammad N."/>
            <person name="Kim S.-G."/>
        </authorList>
    </citation>
    <scope>NUCLEOTIDE SEQUENCE [LARGE SCALE GENOMIC DNA]</scope>
    <source>
        <strain evidence="4">ABR2-2</strain>
    </source>
</reference>
<dbReference type="InterPro" id="IPR043732">
    <property type="entry name" value="DUF5675"/>
</dbReference>
<gene>
    <name evidence="4" type="ORF">QYS48_31740</name>
</gene>
<keyword evidence="2" id="KW-0472">Membrane</keyword>
<feature type="transmembrane region" description="Helical" evidence="2">
    <location>
        <begin position="118"/>
        <end position="145"/>
    </location>
</feature>
<protein>
    <submittedName>
        <fullName evidence="4">DUF5675 family protein</fullName>
    </submittedName>
</protein>
<keyword evidence="2" id="KW-0812">Transmembrane</keyword>
<evidence type="ECO:0000256" key="2">
    <source>
        <dbReference type="SAM" id="Phobius"/>
    </source>
</evidence>
<accession>A0AA51R9Y7</accession>
<evidence type="ECO:0000256" key="1">
    <source>
        <dbReference type="SAM" id="MobiDB-lite"/>
    </source>
</evidence>